<feature type="transmembrane region" description="Helical" evidence="1">
    <location>
        <begin position="89"/>
        <end position="110"/>
    </location>
</feature>
<keyword evidence="3" id="KW-1185">Reference proteome</keyword>
<dbReference type="STRING" id="585531.HMPREF0063_11952"/>
<dbReference type="AlphaFoldDB" id="E2SE16"/>
<keyword evidence="1" id="KW-0472">Membrane</keyword>
<comment type="caution">
    <text evidence="2">The sequence shown here is derived from an EMBL/GenBank/DDBJ whole genome shotgun (WGS) entry which is preliminary data.</text>
</comment>
<feature type="transmembrane region" description="Helical" evidence="1">
    <location>
        <begin position="45"/>
        <end position="68"/>
    </location>
</feature>
<dbReference type="RefSeq" id="WP_007077044.1">
    <property type="nucleotide sequence ID" value="NZ_CM001024.1"/>
</dbReference>
<dbReference type="EMBL" id="ACLF03000006">
    <property type="protein sequence ID" value="EFQ82743.1"/>
    <property type="molecule type" value="Genomic_DNA"/>
</dbReference>
<feature type="transmembrane region" description="Helical" evidence="1">
    <location>
        <begin position="116"/>
        <end position="133"/>
    </location>
</feature>
<proteinExistence type="predicted"/>
<dbReference type="Proteomes" id="UP000003111">
    <property type="component" value="Unassembled WGS sequence"/>
</dbReference>
<keyword evidence="1" id="KW-1133">Transmembrane helix</keyword>
<evidence type="ECO:0000256" key="1">
    <source>
        <dbReference type="SAM" id="Phobius"/>
    </source>
</evidence>
<dbReference type="HOGENOM" id="CLU_1529685_0_0_11"/>
<keyword evidence="1" id="KW-0812">Transmembrane</keyword>
<accession>E2SE16</accession>
<evidence type="ECO:0000313" key="2">
    <source>
        <dbReference type="EMBL" id="EFQ82743.1"/>
    </source>
</evidence>
<name>E2SE16_9ACTN</name>
<reference evidence="2" key="1">
    <citation type="submission" date="2010-08" db="EMBL/GenBank/DDBJ databases">
        <authorList>
            <person name="Muzny D."/>
            <person name="Qin X."/>
            <person name="Buhay C."/>
            <person name="Dugan-Rocha S."/>
            <person name="Ding Y."/>
            <person name="Chen G."/>
            <person name="Hawes A."/>
            <person name="Holder M."/>
            <person name="Jhangiani S."/>
            <person name="Johnson A."/>
            <person name="Khan Z."/>
            <person name="Li Z."/>
            <person name="Liu W."/>
            <person name="Liu X."/>
            <person name="Perez L."/>
            <person name="Shen H."/>
            <person name="Wang Q."/>
            <person name="Watt J."/>
            <person name="Xi L."/>
            <person name="Xin Y."/>
            <person name="Zhou J."/>
            <person name="Deng J."/>
            <person name="Jiang H."/>
            <person name="Liu Y."/>
            <person name="Qu J."/>
            <person name="Song X.-Z."/>
            <person name="Zhang L."/>
            <person name="Villasana D."/>
            <person name="Johnson A."/>
            <person name="Liu J."/>
            <person name="Liyanage D."/>
            <person name="Lorensuhewa L."/>
            <person name="Robinson T."/>
            <person name="Song A."/>
            <person name="Song B.-B."/>
            <person name="Dinh H."/>
            <person name="Thornton R."/>
            <person name="Coyle M."/>
            <person name="Francisco L."/>
            <person name="Jackson L."/>
            <person name="Javaid M."/>
            <person name="Korchina V."/>
            <person name="Kovar C."/>
            <person name="Mata R."/>
            <person name="Mathew T."/>
            <person name="Ngo R."/>
            <person name="Nguyen L."/>
            <person name="Nguyen N."/>
            <person name="Okwuonu G."/>
            <person name="Ongeri F."/>
            <person name="Pham C."/>
            <person name="Simmons D."/>
            <person name="Wilczek-Boney K."/>
            <person name="Hale W."/>
            <person name="Jakkamsetti A."/>
            <person name="Pham P."/>
            <person name="Ruth R."/>
            <person name="San Lucas F."/>
            <person name="Warren J."/>
            <person name="Zhang J."/>
            <person name="Zhao Z."/>
            <person name="Zhou C."/>
            <person name="Zhu D."/>
            <person name="Lee S."/>
            <person name="Bess C."/>
            <person name="Blankenburg K."/>
            <person name="Forbes L."/>
            <person name="Fu Q."/>
            <person name="Gubbala S."/>
            <person name="Hirani K."/>
            <person name="Jayaseelan J.C."/>
            <person name="Lara F."/>
            <person name="Munidasa M."/>
            <person name="Palculict T."/>
            <person name="Patil S."/>
            <person name="Pu L.-L."/>
            <person name="Saada N."/>
            <person name="Tang L."/>
            <person name="Weissenberger G."/>
            <person name="Zhu Y."/>
            <person name="Hemphill L."/>
            <person name="Shang Y."/>
            <person name="Youmans B."/>
            <person name="Ayvaz T."/>
            <person name="Ross M."/>
            <person name="Santibanez J."/>
            <person name="Aqrawi P."/>
            <person name="Gross S."/>
            <person name="Joshi V."/>
            <person name="Fowler G."/>
            <person name="Nazareth L."/>
            <person name="Reid J."/>
            <person name="Worley K."/>
            <person name="Petrosino J."/>
            <person name="Highlander S."/>
            <person name="Gibbs R."/>
        </authorList>
    </citation>
    <scope>NUCLEOTIDE SEQUENCE [LARGE SCALE GENOMIC DNA]</scope>
    <source>
        <strain evidence="2">DSM 15272</strain>
    </source>
</reference>
<protein>
    <submittedName>
        <fullName evidence="2">Uncharacterized protein</fullName>
    </submittedName>
</protein>
<sequence>MATREYGLRDLVVEHPGLDHLPAILAVGTWALLMRDLEVSNVPEFLVGLATVSALVLAAAAFVCTLTYQSSAQRVVDLRIAFGVQIQRNWVSIFAITFVAAVAPLVALLLVGTGPVGPAIAVWASAMLVMKAGRTLYWLRAMVFTQYLDDVRPAQSWPPTREEPRSA</sequence>
<dbReference type="eggNOG" id="ENOG5033JQ8">
    <property type="taxonomic scope" value="Bacteria"/>
</dbReference>
<evidence type="ECO:0000313" key="3">
    <source>
        <dbReference type="Proteomes" id="UP000003111"/>
    </source>
</evidence>
<organism evidence="2 3">
    <name type="scientific">Aeromicrobium marinum DSM 15272</name>
    <dbReference type="NCBI Taxonomy" id="585531"/>
    <lineage>
        <taxon>Bacteria</taxon>
        <taxon>Bacillati</taxon>
        <taxon>Actinomycetota</taxon>
        <taxon>Actinomycetes</taxon>
        <taxon>Propionibacteriales</taxon>
        <taxon>Nocardioidaceae</taxon>
        <taxon>Aeromicrobium</taxon>
    </lineage>
</organism>
<gene>
    <name evidence="2" type="ORF">HMPREF0063_11952</name>
</gene>